<feature type="transmembrane region" description="Helical" evidence="1">
    <location>
        <begin position="221"/>
        <end position="239"/>
    </location>
</feature>
<reference evidence="2 3" key="1">
    <citation type="submission" date="2016-10" db="EMBL/GenBank/DDBJ databases">
        <authorList>
            <person name="de Groot N.N."/>
        </authorList>
    </citation>
    <scope>NUCLEOTIDE SEQUENCE [LARGE SCALE GENOMIC DNA]</scope>
    <source>
        <strain evidence="2 3">DSM 22274</strain>
    </source>
</reference>
<evidence type="ECO:0000256" key="1">
    <source>
        <dbReference type="SAM" id="Phobius"/>
    </source>
</evidence>
<accession>A0A1H5NL12</accession>
<feature type="transmembrane region" description="Helical" evidence="1">
    <location>
        <begin position="117"/>
        <end position="135"/>
    </location>
</feature>
<keyword evidence="1" id="KW-1133">Transmembrane helix</keyword>
<dbReference type="PANTHER" id="PTHR20992">
    <property type="entry name" value="AT15442P-RELATED"/>
    <property type="match status" value="1"/>
</dbReference>
<dbReference type="EMBL" id="FNTV01000001">
    <property type="protein sequence ID" value="SEF02329.1"/>
    <property type="molecule type" value="Genomic_DNA"/>
</dbReference>
<name>A0A1H5NL12_9MICC</name>
<feature type="transmembrane region" description="Helical" evidence="1">
    <location>
        <begin position="175"/>
        <end position="201"/>
    </location>
</feature>
<dbReference type="RefSeq" id="WP_074712891.1">
    <property type="nucleotide sequence ID" value="NZ_FNTV01000001.1"/>
</dbReference>
<dbReference type="AlphaFoldDB" id="A0A1H5NL12"/>
<protein>
    <submittedName>
        <fullName evidence="2">Uncharacterized hydrophobic domain-containing protein</fullName>
    </submittedName>
</protein>
<feature type="transmembrane region" description="Helical" evidence="1">
    <location>
        <begin position="141"/>
        <end position="163"/>
    </location>
</feature>
<evidence type="ECO:0000313" key="2">
    <source>
        <dbReference type="EMBL" id="SEF02329.1"/>
    </source>
</evidence>
<keyword evidence="1" id="KW-0472">Membrane</keyword>
<evidence type="ECO:0000313" key="3">
    <source>
        <dbReference type="Proteomes" id="UP000182725"/>
    </source>
</evidence>
<dbReference type="PANTHER" id="PTHR20992:SF9">
    <property type="entry name" value="AT15442P-RELATED"/>
    <property type="match status" value="1"/>
</dbReference>
<feature type="transmembrane region" description="Helical" evidence="1">
    <location>
        <begin position="246"/>
        <end position="269"/>
    </location>
</feature>
<dbReference type="Pfam" id="PF04087">
    <property type="entry name" value="DUF389"/>
    <property type="match status" value="1"/>
</dbReference>
<organism evidence="2 3">
    <name type="scientific">Arthrobacter alpinus</name>
    <dbReference type="NCBI Taxonomy" id="656366"/>
    <lineage>
        <taxon>Bacteria</taxon>
        <taxon>Bacillati</taxon>
        <taxon>Actinomycetota</taxon>
        <taxon>Actinomycetes</taxon>
        <taxon>Micrococcales</taxon>
        <taxon>Micrococcaceae</taxon>
        <taxon>Arthrobacter</taxon>
    </lineage>
</organism>
<dbReference type="InterPro" id="IPR005240">
    <property type="entry name" value="DUF389"/>
</dbReference>
<proteinExistence type="predicted"/>
<feature type="transmembrane region" description="Helical" evidence="1">
    <location>
        <begin position="281"/>
        <end position="299"/>
    </location>
</feature>
<dbReference type="Proteomes" id="UP000182725">
    <property type="component" value="Unassembled WGS sequence"/>
</dbReference>
<keyword evidence="1" id="KW-0812">Transmembrane</keyword>
<sequence>MALQIRIVIPAELSDRVVALASEHAGVSEVSRVRGASIIPPGDVITLQAVRESAEGLLEKLHGLNIASVGSVTITSPELVISELLEQADNAVPGQEADAIIWDEVEKNTSEESKLTWSYLAFMIIAVQLAGIGIVTNSTIAIVGAMVVGPEFGALAGLALALVDRRWALARRAFLALAVGFPLAMVVTAVAAAFSVSMGLFDPADVLNGSNSTDFIYHPGWYSFIVAVLAGAAGMLSLIGRKSAVLVGVFISVTTVPAAGYVAVALVLGQPDRAAGSALQLLLNVSGIIVSAAAVLLIYRLGQRRRPVPSQYSAAQAKLALPRIGVRSPFRR</sequence>
<gene>
    <name evidence="2" type="ORF">SAMN04489740_3813</name>
</gene>